<feature type="transmembrane region" description="Helical" evidence="1">
    <location>
        <begin position="177"/>
        <end position="203"/>
    </location>
</feature>
<gene>
    <name evidence="2" type="ORF">GJ744_000359</name>
</gene>
<feature type="transmembrane region" description="Helical" evidence="1">
    <location>
        <begin position="103"/>
        <end position="124"/>
    </location>
</feature>
<proteinExistence type="predicted"/>
<sequence>MAISNTIPAAALPLAIFVLFYSFINALASSLVLCMQWKHSGKLSMISLSAIVITLSTVLSMIQQVNYIVAWMAIKDAAYMNAVGRQRNPSYAFVTTYNELDTIVFLIRFYCYNVQSLLFLFWTIGLWHATRKARADLLRLKDESIVLAAKIFAILFPILIVSTMHSQLIMKDPVLKLIWSNLILLASTTAGSIFLILILYTYIHVHRKAATKKPGPMPKMDFSFRMNRRASDASEMPTKPAAATDMRSIAYDRWLIARFLVCFALSNGLQVCLIVYYYLLSAHNTELADRGGPDYTLSSTQTELALSIPGVSLGLLIFIVFGTTAPFRREYRKWFQLCKRKRQGRDGPIMVTRLASVNAANNELHSGQMRTVVEERSTGVDDLERRNSFSSTWQLPPIDLGGFSEKEVLPRSALGDDRR</sequence>
<keyword evidence="3" id="KW-1185">Reference proteome</keyword>
<dbReference type="AlphaFoldDB" id="A0A8H7AR95"/>
<evidence type="ECO:0000256" key="1">
    <source>
        <dbReference type="SAM" id="Phobius"/>
    </source>
</evidence>
<keyword evidence="1" id="KW-0472">Membrane</keyword>
<dbReference type="Proteomes" id="UP000606974">
    <property type="component" value="Unassembled WGS sequence"/>
</dbReference>
<reference evidence="2" key="1">
    <citation type="submission" date="2020-02" db="EMBL/GenBank/DDBJ databases">
        <authorList>
            <person name="Palmer J.M."/>
        </authorList>
    </citation>
    <scope>NUCLEOTIDE SEQUENCE</scope>
    <source>
        <strain evidence="2">EPUS1.4</strain>
        <tissue evidence="2">Thallus</tissue>
    </source>
</reference>
<feature type="transmembrane region" description="Helical" evidence="1">
    <location>
        <begin position="12"/>
        <end position="34"/>
    </location>
</feature>
<feature type="transmembrane region" description="Helical" evidence="1">
    <location>
        <begin position="304"/>
        <end position="327"/>
    </location>
</feature>
<dbReference type="EMBL" id="JAACFV010000010">
    <property type="protein sequence ID" value="KAF7512792.1"/>
    <property type="molecule type" value="Genomic_DNA"/>
</dbReference>
<name>A0A8H7AR95_9EURO</name>
<keyword evidence="1" id="KW-1133">Transmembrane helix</keyword>
<evidence type="ECO:0000313" key="2">
    <source>
        <dbReference type="EMBL" id="KAF7512792.1"/>
    </source>
</evidence>
<evidence type="ECO:0000313" key="3">
    <source>
        <dbReference type="Proteomes" id="UP000606974"/>
    </source>
</evidence>
<keyword evidence="1" id="KW-0812">Transmembrane</keyword>
<dbReference type="OrthoDB" id="5287295at2759"/>
<protein>
    <submittedName>
        <fullName evidence="2">Uncharacterized protein</fullName>
    </submittedName>
</protein>
<organism evidence="2 3">
    <name type="scientific">Endocarpon pusillum</name>
    <dbReference type="NCBI Taxonomy" id="364733"/>
    <lineage>
        <taxon>Eukaryota</taxon>
        <taxon>Fungi</taxon>
        <taxon>Dikarya</taxon>
        <taxon>Ascomycota</taxon>
        <taxon>Pezizomycotina</taxon>
        <taxon>Eurotiomycetes</taxon>
        <taxon>Chaetothyriomycetidae</taxon>
        <taxon>Verrucariales</taxon>
        <taxon>Verrucariaceae</taxon>
        <taxon>Endocarpon</taxon>
    </lineage>
</organism>
<comment type="caution">
    <text evidence="2">The sequence shown here is derived from an EMBL/GenBank/DDBJ whole genome shotgun (WGS) entry which is preliminary data.</text>
</comment>
<feature type="transmembrane region" description="Helical" evidence="1">
    <location>
        <begin position="46"/>
        <end position="74"/>
    </location>
</feature>
<feature type="transmembrane region" description="Helical" evidence="1">
    <location>
        <begin position="255"/>
        <end position="279"/>
    </location>
</feature>
<feature type="transmembrane region" description="Helical" evidence="1">
    <location>
        <begin position="145"/>
        <end position="165"/>
    </location>
</feature>
<accession>A0A8H7AR95</accession>